<evidence type="ECO:0000256" key="1">
    <source>
        <dbReference type="ARBA" id="ARBA00004651"/>
    </source>
</evidence>
<dbReference type="AlphaFoldDB" id="A0A3D9KH43"/>
<feature type="transmembrane region" description="Helical" evidence="7">
    <location>
        <begin position="181"/>
        <end position="206"/>
    </location>
</feature>
<feature type="transmembrane region" description="Helical" evidence="7">
    <location>
        <begin position="241"/>
        <end position="260"/>
    </location>
</feature>
<proteinExistence type="inferred from homology"/>
<evidence type="ECO:0000256" key="6">
    <source>
        <dbReference type="ARBA" id="ARBA00023136"/>
    </source>
</evidence>
<keyword evidence="5 7" id="KW-1133">Transmembrane helix</keyword>
<keyword evidence="6 7" id="KW-0472">Membrane</keyword>
<feature type="domain" description="ABC transmembrane type-1" evidence="8">
    <location>
        <begin position="69"/>
        <end position="260"/>
    </location>
</feature>
<comment type="subcellular location">
    <subcellularLocation>
        <location evidence="1 7">Cell membrane</location>
        <topology evidence="1 7">Multi-pass membrane protein</topology>
    </subcellularLocation>
</comment>
<dbReference type="PANTHER" id="PTHR43744:SF12">
    <property type="entry name" value="ABC TRANSPORTER PERMEASE PROTEIN MG189-RELATED"/>
    <property type="match status" value="1"/>
</dbReference>
<keyword evidence="4 7" id="KW-0812">Transmembrane</keyword>
<evidence type="ECO:0000313" key="9">
    <source>
        <dbReference type="EMBL" id="RED85482.1"/>
    </source>
</evidence>
<dbReference type="Gene3D" id="1.10.3720.10">
    <property type="entry name" value="MetI-like"/>
    <property type="match status" value="1"/>
</dbReference>
<accession>A0A3D9KH43</accession>
<dbReference type="OrthoDB" id="9794684at2"/>
<feature type="transmembrane region" description="Helical" evidence="7">
    <location>
        <begin position="106"/>
        <end position="125"/>
    </location>
</feature>
<dbReference type="GO" id="GO:0055085">
    <property type="term" value="P:transmembrane transport"/>
    <property type="evidence" value="ECO:0007669"/>
    <property type="project" value="InterPro"/>
</dbReference>
<dbReference type="GO" id="GO:0005886">
    <property type="term" value="C:plasma membrane"/>
    <property type="evidence" value="ECO:0007669"/>
    <property type="project" value="UniProtKB-SubCell"/>
</dbReference>
<keyword evidence="10" id="KW-1185">Reference proteome</keyword>
<evidence type="ECO:0000256" key="2">
    <source>
        <dbReference type="ARBA" id="ARBA00022448"/>
    </source>
</evidence>
<dbReference type="InterPro" id="IPR000515">
    <property type="entry name" value="MetI-like"/>
</dbReference>
<dbReference type="EMBL" id="QRDZ01000004">
    <property type="protein sequence ID" value="RED85482.1"/>
    <property type="molecule type" value="Genomic_DNA"/>
</dbReference>
<evidence type="ECO:0000313" key="10">
    <source>
        <dbReference type="Proteomes" id="UP000256977"/>
    </source>
</evidence>
<dbReference type="RefSeq" id="WP_116059903.1">
    <property type="nucleotide sequence ID" value="NZ_QRDZ01000004.1"/>
</dbReference>
<feature type="transmembrane region" description="Helical" evidence="7">
    <location>
        <begin position="137"/>
        <end position="160"/>
    </location>
</feature>
<evidence type="ECO:0000259" key="8">
    <source>
        <dbReference type="PROSITE" id="PS50928"/>
    </source>
</evidence>
<sequence length="275" mass="30512">MTATSKRWRWLAETALGAAALLMLLPLLYMTVSSFKTMKENAKPLSLPGSLNWDNYGTVFTESNVFRMFGNSLFVTTVSMILIVIVGSMAGYVIGRSRKRWANGVYLFFLSGMMIPFIGSIVPMYQMVKSLHMIDNLLLLILIPIGGAMPMVILIYTGFVKSVPRELEESAHIDGSGFLRTYFHIVFPLLLPATSAVVITNIIALWNDFMTPLLFISSESKHTIALGIYAFMSEKTKDWGAVYALTTVTVMPLVLVFLFGQKQFYKGITSGAVKG</sequence>
<dbReference type="PROSITE" id="PS50928">
    <property type="entry name" value="ABC_TM1"/>
    <property type="match status" value="1"/>
</dbReference>
<dbReference type="SUPFAM" id="SSF161098">
    <property type="entry name" value="MetI-like"/>
    <property type="match status" value="1"/>
</dbReference>
<dbReference type="Pfam" id="PF00528">
    <property type="entry name" value="BPD_transp_1"/>
    <property type="match status" value="1"/>
</dbReference>
<dbReference type="CDD" id="cd06261">
    <property type="entry name" value="TM_PBP2"/>
    <property type="match status" value="1"/>
</dbReference>
<evidence type="ECO:0000256" key="4">
    <source>
        <dbReference type="ARBA" id="ARBA00022692"/>
    </source>
</evidence>
<gene>
    <name evidence="9" type="ORF">DFP98_104187</name>
</gene>
<dbReference type="PANTHER" id="PTHR43744">
    <property type="entry name" value="ABC TRANSPORTER PERMEASE PROTEIN MG189-RELATED-RELATED"/>
    <property type="match status" value="1"/>
</dbReference>
<comment type="similarity">
    <text evidence="7">Belongs to the binding-protein-dependent transport system permease family.</text>
</comment>
<reference evidence="9 10" key="1">
    <citation type="submission" date="2018-07" db="EMBL/GenBank/DDBJ databases">
        <title>Genomic Encyclopedia of Type Strains, Phase III (KMG-III): the genomes of soil and plant-associated and newly described type strains.</title>
        <authorList>
            <person name="Whitman W."/>
        </authorList>
    </citation>
    <scope>NUCLEOTIDE SEQUENCE [LARGE SCALE GENOMIC DNA]</scope>
    <source>
        <strain evidence="9 10">CECT 7287</strain>
    </source>
</reference>
<organism evidence="9 10">
    <name type="scientific">Cohnella phaseoli</name>
    <dbReference type="NCBI Taxonomy" id="456490"/>
    <lineage>
        <taxon>Bacteria</taxon>
        <taxon>Bacillati</taxon>
        <taxon>Bacillota</taxon>
        <taxon>Bacilli</taxon>
        <taxon>Bacillales</taxon>
        <taxon>Paenibacillaceae</taxon>
        <taxon>Cohnella</taxon>
    </lineage>
</organism>
<dbReference type="Proteomes" id="UP000256977">
    <property type="component" value="Unassembled WGS sequence"/>
</dbReference>
<name>A0A3D9KH43_9BACL</name>
<evidence type="ECO:0000256" key="5">
    <source>
        <dbReference type="ARBA" id="ARBA00022989"/>
    </source>
</evidence>
<feature type="transmembrane region" description="Helical" evidence="7">
    <location>
        <begin position="73"/>
        <end position="94"/>
    </location>
</feature>
<keyword evidence="3" id="KW-1003">Cell membrane</keyword>
<feature type="transmembrane region" description="Helical" evidence="7">
    <location>
        <begin position="12"/>
        <end position="32"/>
    </location>
</feature>
<protein>
    <submittedName>
        <fullName evidence="9">Raffinose/stachyose/melibiose transport system permease protein</fullName>
    </submittedName>
</protein>
<comment type="caution">
    <text evidence="9">The sequence shown here is derived from an EMBL/GenBank/DDBJ whole genome shotgun (WGS) entry which is preliminary data.</text>
</comment>
<dbReference type="InterPro" id="IPR035906">
    <property type="entry name" value="MetI-like_sf"/>
</dbReference>
<evidence type="ECO:0000256" key="7">
    <source>
        <dbReference type="RuleBase" id="RU363032"/>
    </source>
</evidence>
<evidence type="ECO:0000256" key="3">
    <source>
        <dbReference type="ARBA" id="ARBA00022475"/>
    </source>
</evidence>
<keyword evidence="2 7" id="KW-0813">Transport</keyword>